<sequence>MARANRWGVLATTLVLAILTFASLAAVAADDDYDDEPPTARALHVTGEAAGDSSGRGAVDEEATSDDFVGTVALEYEDGDRDYDNDAASASPKVDATAAAEAAEAAARAWEADAEAEAAVEARALGGAESAAGELAGKAPDASKPNARAAAAAADDDGRALAAREKQEEELRIRHIKEAAAKNETATRIATAKEARDGAQAARKAAMAAAEKVAEDDRRRREEEVLANKRETDEARGSRGAPDDRGSDHRQRTADIKRAVHERVEEARLQMEMARAASRAGQGRHHEGL</sequence>
<name>A0A7S0X5L4_9CHLO</name>
<feature type="compositionally biased region" description="Low complexity" evidence="1">
    <location>
        <begin position="198"/>
        <end position="211"/>
    </location>
</feature>
<proteinExistence type="predicted"/>
<feature type="region of interest" description="Disordered" evidence="1">
    <location>
        <begin position="183"/>
        <end position="289"/>
    </location>
</feature>
<dbReference type="EMBL" id="HBFC01005978">
    <property type="protein sequence ID" value="CAD8700678.1"/>
    <property type="molecule type" value="Transcribed_RNA"/>
</dbReference>
<evidence type="ECO:0000313" key="3">
    <source>
        <dbReference type="EMBL" id="CAD8700678.1"/>
    </source>
</evidence>
<reference evidence="3" key="1">
    <citation type="submission" date="2021-01" db="EMBL/GenBank/DDBJ databases">
        <authorList>
            <person name="Corre E."/>
            <person name="Pelletier E."/>
            <person name="Niang G."/>
            <person name="Scheremetjew M."/>
            <person name="Finn R."/>
            <person name="Kale V."/>
            <person name="Holt S."/>
            <person name="Cochrane G."/>
            <person name="Meng A."/>
            <person name="Brown T."/>
            <person name="Cohen L."/>
        </authorList>
    </citation>
    <scope>NUCLEOTIDE SEQUENCE</scope>
    <source>
        <strain evidence="3">SL-175</strain>
    </source>
</reference>
<accession>A0A7S0X5L4</accession>
<evidence type="ECO:0000256" key="2">
    <source>
        <dbReference type="SAM" id="SignalP"/>
    </source>
</evidence>
<gene>
    <name evidence="3" type="ORF">MANT1106_LOCUS3360</name>
</gene>
<keyword evidence="2" id="KW-0732">Signal</keyword>
<feature type="compositionally biased region" description="Basic and acidic residues" evidence="1">
    <location>
        <begin position="212"/>
        <end position="269"/>
    </location>
</feature>
<protein>
    <submittedName>
        <fullName evidence="3">Uncharacterized protein</fullName>
    </submittedName>
</protein>
<feature type="chain" id="PRO_5031392831" evidence="2">
    <location>
        <begin position="30"/>
        <end position="289"/>
    </location>
</feature>
<dbReference type="AlphaFoldDB" id="A0A7S0X5L4"/>
<organism evidence="3">
    <name type="scientific">Mantoniella antarctica</name>
    <dbReference type="NCBI Taxonomy" id="81844"/>
    <lineage>
        <taxon>Eukaryota</taxon>
        <taxon>Viridiplantae</taxon>
        <taxon>Chlorophyta</taxon>
        <taxon>Mamiellophyceae</taxon>
        <taxon>Mamiellales</taxon>
        <taxon>Mamiellaceae</taxon>
        <taxon>Mantoniella</taxon>
    </lineage>
</organism>
<evidence type="ECO:0000256" key="1">
    <source>
        <dbReference type="SAM" id="MobiDB-lite"/>
    </source>
</evidence>
<feature type="signal peptide" evidence="2">
    <location>
        <begin position="1"/>
        <end position="29"/>
    </location>
</feature>